<organism evidence="1 2">
    <name type="scientific">Photobacterium profundum 3TCK</name>
    <dbReference type="NCBI Taxonomy" id="314280"/>
    <lineage>
        <taxon>Bacteria</taxon>
        <taxon>Pseudomonadati</taxon>
        <taxon>Pseudomonadota</taxon>
        <taxon>Gammaproteobacteria</taxon>
        <taxon>Vibrionales</taxon>
        <taxon>Vibrionaceae</taxon>
        <taxon>Photobacterium</taxon>
    </lineage>
</organism>
<dbReference type="RefSeq" id="WP_006229756.1">
    <property type="nucleotide sequence ID" value="NZ_CH724134.1"/>
</dbReference>
<protein>
    <submittedName>
        <fullName evidence="1">Uncharacterized protein</fullName>
    </submittedName>
</protein>
<dbReference type="HOGENOM" id="CLU_052788_0_0_6"/>
<dbReference type="Proteomes" id="UP000003789">
    <property type="component" value="Unassembled WGS sequence"/>
</dbReference>
<dbReference type="InterPro" id="IPR043733">
    <property type="entry name" value="DUF5677"/>
</dbReference>
<comment type="caution">
    <text evidence="1">The sequence shown here is derived from an EMBL/GenBank/DDBJ whole genome shotgun (WGS) entry which is preliminary data.</text>
</comment>
<accession>Q1YWU7</accession>
<dbReference type="AlphaFoldDB" id="Q1YWU7"/>
<evidence type="ECO:0000313" key="2">
    <source>
        <dbReference type="Proteomes" id="UP000003789"/>
    </source>
</evidence>
<dbReference type="Pfam" id="PF18928">
    <property type="entry name" value="DUF5677"/>
    <property type="match status" value="1"/>
</dbReference>
<dbReference type="EMBL" id="AAPH01000048">
    <property type="protein sequence ID" value="EAS40755.1"/>
    <property type="molecule type" value="Genomic_DNA"/>
</dbReference>
<dbReference type="OrthoDB" id="7531258at2"/>
<evidence type="ECO:0000313" key="1">
    <source>
        <dbReference type="EMBL" id="EAS40755.1"/>
    </source>
</evidence>
<proteinExistence type="predicted"/>
<reference evidence="1 2" key="1">
    <citation type="submission" date="2006-03" db="EMBL/GenBank/DDBJ databases">
        <authorList>
            <person name="Bartlett D.H."/>
            <person name="Valle G."/>
            <person name="Lauro F.M."/>
            <person name="Vezzi A."/>
            <person name="Simonato F."/>
            <person name="Eloe E."/>
            <person name="Vitulo N."/>
            <person name="Stratton T.K."/>
            <person name="D'angelo M."/>
            <person name="Ferriera S."/>
            <person name="Johnson J."/>
            <person name="Kravitz S."/>
            <person name="Beeson K."/>
            <person name="Sutton G."/>
            <person name="Rogers Y."/>
            <person name="Friedman R."/>
            <person name="Frazier M."/>
            <person name="Venter J.C."/>
        </authorList>
    </citation>
    <scope>NUCLEOTIDE SEQUENCE [LARGE SCALE GENOMIC DNA]</scope>
    <source>
        <strain evidence="1 2">3TCK</strain>
    </source>
</reference>
<gene>
    <name evidence="1" type="ORF">P3TCK_08713</name>
</gene>
<sequence length="345" mass="38972">MTAGYKFGDIQNQLYELADELDDISSEKLTEISKSIAEPMLKNYLSSSSQSYQDALLERREFESRNVDKWEQAFSLFDSYIQLVFEVVSEYRKHNEASAEKAEDHQFIALIQLHAKAILVARETQALVSAGFADGALARWRTSHELAVCARAIALSKESGFRFLLSEHVKNANGMRCFEEYHQRLNHAPFTKEMRDLNLLRETEALVILGKDYAKKGDYEWARPLATDNGIPKKKRISLKTLEELVGLDHYRPYFSWACEKNHAPSKVNYANLGTSCSEQNPLFLVGASSFGQLEPIDCTALSLLFTTIACLTPYPSIDTIVFNHVLSDFATQVSQACIAVEKEC</sequence>
<name>Q1YWU7_9GAMM</name>